<dbReference type="EMBL" id="PIQG01000002">
    <property type="protein sequence ID" value="RUO78601.1"/>
    <property type="molecule type" value="Genomic_DNA"/>
</dbReference>
<organism evidence="3 4">
    <name type="scientific">Pseudidiomarina taiwanensis</name>
    <dbReference type="NCBI Taxonomy" id="337250"/>
    <lineage>
        <taxon>Bacteria</taxon>
        <taxon>Pseudomonadati</taxon>
        <taxon>Pseudomonadota</taxon>
        <taxon>Gammaproteobacteria</taxon>
        <taxon>Alteromonadales</taxon>
        <taxon>Idiomarinaceae</taxon>
        <taxon>Pseudidiomarina</taxon>
    </lineage>
</organism>
<dbReference type="AlphaFoldDB" id="A0A432ZKU7"/>
<feature type="chain" id="PRO_5019064222" description="Beta-lactamase-related domain-containing protein" evidence="1">
    <location>
        <begin position="20"/>
        <end position="533"/>
    </location>
</feature>
<proteinExistence type="predicted"/>
<evidence type="ECO:0000259" key="2">
    <source>
        <dbReference type="Pfam" id="PF00144"/>
    </source>
</evidence>
<dbReference type="Gene3D" id="3.40.710.10">
    <property type="entry name" value="DD-peptidase/beta-lactamase superfamily"/>
    <property type="match status" value="1"/>
</dbReference>
<dbReference type="Pfam" id="PF00144">
    <property type="entry name" value="Beta-lactamase"/>
    <property type="match status" value="1"/>
</dbReference>
<gene>
    <name evidence="3" type="ORF">CWI83_06145</name>
</gene>
<dbReference type="SUPFAM" id="SSF56601">
    <property type="entry name" value="beta-lactamase/transpeptidase-like"/>
    <property type="match status" value="1"/>
</dbReference>
<dbReference type="Proteomes" id="UP000288279">
    <property type="component" value="Unassembled WGS sequence"/>
</dbReference>
<protein>
    <recommendedName>
        <fullName evidence="2">Beta-lactamase-related domain-containing protein</fullName>
    </recommendedName>
</protein>
<sequence>MKKLISLILVLVFAWQAHAQSGNDLNGKWRGLLAVQDQIKIVIGLTISGDQVTLDSPNQGAWGQALEVVQLTDSQLHIRARNLNISYQAEFVDGQLRGTFTQGRELPLVLNKLSARDLERLEFEGRYAGELSVDANTQLPLVANVAVIKDYFYGTLDSPAQQTFGIPLPGLKIDAKQLKFTAPMLGASYTGDANDGGYSGFFTQGRVFQLELRKLASGEQVQVAEPVFGEVGGAVYVRHGDQVETKYFADSNPATQFEIGSVTKTFVGYLLAQQVAANQLSLDTRLNQYFKDAPESITLGQLATHTSGLPRLPDNLLAQADPEDPYRDYTRALLTTALAQEQIDTTEHSYSNYGMGALAEALAIQQQTSLADLLQREVFEPAQMRASYLATDAEYQPDTLAKGYDTLGREVPHWHFASLAGAGAIVSNLPDVVAYIDYLQTQFAQQDGAVELLLSPQLTLAECCQQALGWMLKKDASGKLFAWHNGRTAGFSSYVGFYLDGSAAVVILANQAIDVNAMAEQLLQQKLHLDQLD</sequence>
<evidence type="ECO:0000313" key="4">
    <source>
        <dbReference type="Proteomes" id="UP000288279"/>
    </source>
</evidence>
<evidence type="ECO:0000256" key="1">
    <source>
        <dbReference type="SAM" id="SignalP"/>
    </source>
</evidence>
<dbReference type="InterPro" id="IPR012338">
    <property type="entry name" value="Beta-lactam/transpept-like"/>
</dbReference>
<dbReference type="PANTHER" id="PTHR46825:SF8">
    <property type="entry name" value="BETA-LACTAMASE-RELATED"/>
    <property type="match status" value="1"/>
</dbReference>
<evidence type="ECO:0000313" key="3">
    <source>
        <dbReference type="EMBL" id="RUO78601.1"/>
    </source>
</evidence>
<dbReference type="InterPro" id="IPR001466">
    <property type="entry name" value="Beta-lactam-related"/>
</dbReference>
<feature type="signal peptide" evidence="1">
    <location>
        <begin position="1"/>
        <end position="19"/>
    </location>
</feature>
<dbReference type="InterPro" id="IPR050491">
    <property type="entry name" value="AmpC-like"/>
</dbReference>
<accession>A0A432ZKU7</accession>
<name>A0A432ZKU7_9GAMM</name>
<dbReference type="RefSeq" id="WP_126827175.1">
    <property type="nucleotide sequence ID" value="NZ_PIQG01000002.1"/>
</dbReference>
<dbReference type="OrthoDB" id="119951at2"/>
<dbReference type="PANTHER" id="PTHR46825">
    <property type="entry name" value="D-ALANYL-D-ALANINE-CARBOXYPEPTIDASE/ENDOPEPTIDASE AMPH"/>
    <property type="match status" value="1"/>
</dbReference>
<feature type="domain" description="Beta-lactamase-related" evidence="2">
    <location>
        <begin position="231"/>
        <end position="513"/>
    </location>
</feature>
<comment type="caution">
    <text evidence="3">The sequence shown here is derived from an EMBL/GenBank/DDBJ whole genome shotgun (WGS) entry which is preliminary data.</text>
</comment>
<keyword evidence="4" id="KW-1185">Reference proteome</keyword>
<reference evidence="3 4" key="1">
    <citation type="journal article" date="2011" name="Front. Microbiol.">
        <title>Genomic signatures of strain selection and enhancement in Bacillus atrophaeus var. globigii, a historical biowarfare simulant.</title>
        <authorList>
            <person name="Gibbons H.S."/>
            <person name="Broomall S.M."/>
            <person name="McNew L.A."/>
            <person name="Daligault H."/>
            <person name="Chapman C."/>
            <person name="Bruce D."/>
            <person name="Karavis M."/>
            <person name="Krepps M."/>
            <person name="McGregor P.A."/>
            <person name="Hong C."/>
            <person name="Park K.H."/>
            <person name="Akmal A."/>
            <person name="Feldman A."/>
            <person name="Lin J.S."/>
            <person name="Chang W.E."/>
            <person name="Higgs B.W."/>
            <person name="Demirev P."/>
            <person name="Lindquist J."/>
            <person name="Liem A."/>
            <person name="Fochler E."/>
            <person name="Read T.D."/>
            <person name="Tapia R."/>
            <person name="Johnson S."/>
            <person name="Bishop-Lilly K.A."/>
            <person name="Detter C."/>
            <person name="Han C."/>
            <person name="Sozhamannan S."/>
            <person name="Rosenzweig C.N."/>
            <person name="Skowronski E.W."/>
        </authorList>
    </citation>
    <scope>NUCLEOTIDE SEQUENCE [LARGE SCALE GENOMIC DNA]</scope>
    <source>
        <strain evidence="3 4">PIT1</strain>
    </source>
</reference>
<keyword evidence="1" id="KW-0732">Signal</keyword>